<organism evidence="2 3">
    <name type="scientific">Thermoactinomyces mirandus</name>
    <dbReference type="NCBI Taxonomy" id="2756294"/>
    <lineage>
        <taxon>Bacteria</taxon>
        <taxon>Bacillati</taxon>
        <taxon>Bacillota</taxon>
        <taxon>Bacilli</taxon>
        <taxon>Bacillales</taxon>
        <taxon>Thermoactinomycetaceae</taxon>
        <taxon>Thermoactinomyces</taxon>
    </lineage>
</organism>
<feature type="transmembrane region" description="Helical" evidence="1">
    <location>
        <begin position="37"/>
        <end position="58"/>
    </location>
</feature>
<keyword evidence="1" id="KW-1133">Transmembrane helix</keyword>
<dbReference type="AlphaFoldDB" id="A0A7W1XQU2"/>
<protein>
    <recommendedName>
        <fullName evidence="4">YtpI-like protein</fullName>
    </recommendedName>
</protein>
<dbReference type="InterPro" id="IPR025618">
    <property type="entry name" value="YtpI"/>
</dbReference>
<gene>
    <name evidence="2" type="ORF">H2C83_04475</name>
</gene>
<feature type="transmembrane region" description="Helical" evidence="1">
    <location>
        <begin position="6"/>
        <end position="25"/>
    </location>
</feature>
<sequence>MTVFMIILVSLICLSIFGTFFNSILSRRKQGVHKQIYRARMNVNMGIMFISIAILQIISISLSIIQGILMALVFGLGFVNLYYGIKNSRFYKQIQNKQEA</sequence>
<dbReference type="Proteomes" id="UP000538292">
    <property type="component" value="Unassembled WGS sequence"/>
</dbReference>
<keyword evidence="1" id="KW-0472">Membrane</keyword>
<feature type="transmembrane region" description="Helical" evidence="1">
    <location>
        <begin position="64"/>
        <end position="85"/>
    </location>
</feature>
<comment type="caution">
    <text evidence="2">The sequence shown here is derived from an EMBL/GenBank/DDBJ whole genome shotgun (WGS) entry which is preliminary data.</text>
</comment>
<keyword evidence="1" id="KW-0812">Transmembrane</keyword>
<evidence type="ECO:0000313" key="3">
    <source>
        <dbReference type="Proteomes" id="UP000538292"/>
    </source>
</evidence>
<evidence type="ECO:0008006" key="4">
    <source>
        <dbReference type="Google" id="ProtNLM"/>
    </source>
</evidence>
<dbReference type="Pfam" id="PF14007">
    <property type="entry name" value="YtpI"/>
    <property type="match status" value="1"/>
</dbReference>
<evidence type="ECO:0000313" key="2">
    <source>
        <dbReference type="EMBL" id="MBA4601587.1"/>
    </source>
</evidence>
<dbReference type="EMBL" id="JACEOL010000014">
    <property type="protein sequence ID" value="MBA4601587.1"/>
    <property type="molecule type" value="Genomic_DNA"/>
</dbReference>
<keyword evidence="3" id="KW-1185">Reference proteome</keyword>
<name>A0A7W1XQU2_9BACL</name>
<proteinExistence type="predicted"/>
<evidence type="ECO:0000256" key="1">
    <source>
        <dbReference type="SAM" id="Phobius"/>
    </source>
</evidence>
<reference evidence="2 3" key="1">
    <citation type="submission" date="2020-07" db="EMBL/GenBank/DDBJ databases">
        <title>Thermoactinomyces phylogeny.</title>
        <authorList>
            <person name="Dunlap C."/>
        </authorList>
    </citation>
    <scope>NUCLEOTIDE SEQUENCE [LARGE SCALE GENOMIC DNA]</scope>
    <source>
        <strain evidence="2 3">AMNI-1</strain>
    </source>
</reference>
<accession>A0A7W1XQU2</accession>
<dbReference type="RefSeq" id="WP_181738231.1">
    <property type="nucleotide sequence ID" value="NZ_JACEOL010000014.1"/>
</dbReference>